<dbReference type="InterPro" id="IPR011990">
    <property type="entry name" value="TPR-like_helical_dom_sf"/>
</dbReference>
<keyword evidence="5" id="KW-1185">Reference proteome</keyword>
<evidence type="ECO:0000313" key="4">
    <source>
        <dbReference type="EMBL" id="WDE98548.1"/>
    </source>
</evidence>
<feature type="repeat" description="TPR" evidence="3">
    <location>
        <begin position="765"/>
        <end position="798"/>
    </location>
</feature>
<dbReference type="SUPFAM" id="SSF48452">
    <property type="entry name" value="TPR-like"/>
    <property type="match status" value="1"/>
</dbReference>
<dbReference type="InterPro" id="IPR013105">
    <property type="entry name" value="TPR_2"/>
</dbReference>
<dbReference type="Gene3D" id="1.25.40.10">
    <property type="entry name" value="Tetratricopeptide repeat domain"/>
    <property type="match status" value="3"/>
</dbReference>
<gene>
    <name evidence="4" type="ORF">PQO03_11930</name>
</gene>
<dbReference type="Proteomes" id="UP001214250">
    <property type="component" value="Chromosome 2"/>
</dbReference>
<organism evidence="4 5">
    <name type="scientific">Lentisphaera profundi</name>
    <dbReference type="NCBI Taxonomy" id="1658616"/>
    <lineage>
        <taxon>Bacteria</taxon>
        <taxon>Pseudomonadati</taxon>
        <taxon>Lentisphaerota</taxon>
        <taxon>Lentisphaeria</taxon>
        <taxon>Lentisphaerales</taxon>
        <taxon>Lentisphaeraceae</taxon>
        <taxon>Lentisphaera</taxon>
    </lineage>
</organism>
<dbReference type="SUPFAM" id="SSF81901">
    <property type="entry name" value="HCP-like"/>
    <property type="match status" value="2"/>
</dbReference>
<keyword evidence="1" id="KW-0677">Repeat</keyword>
<accession>A0ABY7W2N7</accession>
<dbReference type="SMART" id="SM00028">
    <property type="entry name" value="TPR"/>
    <property type="match status" value="3"/>
</dbReference>
<dbReference type="RefSeq" id="WP_274153419.1">
    <property type="nucleotide sequence ID" value="NZ_CP117812.1"/>
</dbReference>
<dbReference type="Pfam" id="PF07719">
    <property type="entry name" value="TPR_2"/>
    <property type="match status" value="1"/>
</dbReference>
<sequence length="917" mass="105951">MRILIITFLLLSSGGGLLFMMNDKPIEKKLPKVNKSNLKAIDYLDHINDKELNLSATKEIFNKMNENINSRKRLKAIYVLSDLVSKTKITDASLNYIDSLPQRIFPQFKLGMIYFDMGKKSKARECWRKSSHELSELYIARSYISEFKYDKALKFLLQQDLNQMNFQSLNLLYSLHFIKADKTSLKTILEHVSQRFPENKEWQLKVALMNFIGGDYHKVQEIIAPMIFSKELEVSELACAYNARMYLFISRLISQPKNTYIDDILMAAKQDCQAIFDISGRSQYFRLFIDQKTIEKEIVFYQNFISSQKDSNTLFPTPSSSHLVSRYLSSRYYISKKQFSAASNSIKAAEFNRHIEQIEGLHLGFLNSPLYLFNNAQILTLEGQHLSALKVIEQLHQNSISDASINLYQFNRQELGKPSSTSLTTLFTKNNSLTPMLHLNKKFEEAINDGNIHSALEIIQKASISKQEKEFISACLIRKNDPTKAKQVFTRLGAAGLPQALIELALIDYEQGQINTSKNSLKKALLFSSTRKSALLLLARLAAENKEFKKMEEILIPLRKEKDLQALLILASKALELKLFPQALKYSQEVIMSYGNRKAPLLIKAAAVMDIYSKLPTSENKALLRQTVQQIEKLQIARDQAIHRALTELYFHLNDLKQAQEYMVKVDDPQLHKKIISSQLKQNMAASQIESWQKLLTLHGDKFTDLELLRFESLRLIKNNKYSEALQKINHLTDRKTLTYKIICLHQMKDFDKRNQLISQCDQALQNWRILGDISFREQQYDQAAECYKQALALQPSNIIISNNYISAILELPNAQFSTVLIHAESNYQKLPQTQTLDTLIKVLSRLEKWEKLQKLLEQQDSLSISNQLMLAKIYESSSLKKTEEILTRLLTDRTLVWHNNQKDEVLQWLRHCSQNH</sequence>
<reference evidence="4 5" key="1">
    <citation type="submission" date="2023-02" db="EMBL/GenBank/DDBJ databases">
        <title>Genome sequence of Lentisphaera profundi SAORIC-696.</title>
        <authorList>
            <person name="Kim e."/>
            <person name="Cho J.-C."/>
            <person name="Choi A."/>
            <person name="Kang I."/>
        </authorList>
    </citation>
    <scope>NUCLEOTIDE SEQUENCE [LARGE SCALE GENOMIC DNA]</scope>
    <source>
        <strain evidence="4 5">SAORIC-696</strain>
    </source>
</reference>
<evidence type="ECO:0000256" key="2">
    <source>
        <dbReference type="ARBA" id="ARBA00022803"/>
    </source>
</evidence>
<dbReference type="InterPro" id="IPR019734">
    <property type="entry name" value="TPR_rpt"/>
</dbReference>
<dbReference type="EMBL" id="CP117812">
    <property type="protein sequence ID" value="WDE98548.1"/>
    <property type="molecule type" value="Genomic_DNA"/>
</dbReference>
<evidence type="ECO:0000313" key="5">
    <source>
        <dbReference type="Proteomes" id="UP001214250"/>
    </source>
</evidence>
<dbReference type="PROSITE" id="PS50005">
    <property type="entry name" value="TPR"/>
    <property type="match status" value="1"/>
</dbReference>
<evidence type="ECO:0000256" key="3">
    <source>
        <dbReference type="PROSITE-ProRule" id="PRU00339"/>
    </source>
</evidence>
<protein>
    <submittedName>
        <fullName evidence="4">Tetratricopeptide repeat protein</fullName>
    </submittedName>
</protein>
<keyword evidence="2 3" id="KW-0802">TPR repeat</keyword>
<evidence type="ECO:0000256" key="1">
    <source>
        <dbReference type="ARBA" id="ARBA00022737"/>
    </source>
</evidence>
<name>A0ABY7W2N7_9BACT</name>
<proteinExistence type="predicted"/>